<dbReference type="SUPFAM" id="SSF56112">
    <property type="entry name" value="Protein kinase-like (PK-like)"/>
    <property type="match status" value="1"/>
</dbReference>
<dbReference type="AlphaFoldDB" id="A0A0K6GFX5"/>
<feature type="region of interest" description="Disordered" evidence="1">
    <location>
        <begin position="776"/>
        <end position="801"/>
    </location>
</feature>
<gene>
    <name evidence="3" type="ORF">RSOLAG22IIIB_12707</name>
</gene>
<feature type="region of interest" description="Disordered" evidence="1">
    <location>
        <begin position="302"/>
        <end position="368"/>
    </location>
</feature>
<evidence type="ECO:0000313" key="4">
    <source>
        <dbReference type="Proteomes" id="UP000044841"/>
    </source>
</evidence>
<dbReference type="InterPro" id="IPR040976">
    <property type="entry name" value="Pkinase_fungal"/>
</dbReference>
<sequence>MAMDDSAASNSLFSHTSTSSQAISDGFSSYRHDELDPYIRADLRDSESCDVDQLLAVFVERCRVTNPPTNPTTPLIVQAASNSQNWSPASSQATERPTGSSPSAPDQGTPIHFPPVSRELLGPYLQKTLSICNDDGIKDLVTNYQRAVKEVPRYQPFVDFANYLLNLVKSYEFPGLRESSPMEILFQVSDKKALSGTNDVSRYPDIVLVSLASAKRVRPDSKSVNVNWETAVQDGDLQGRHQFNWADVFACAEMKWYRRTLGFDWPESYTTTELQCHIESLPTREEDSGFATLMSSNSAPMIRSNSNYSTSSTPVVPHPNCDPATPFTETTRTESATFNSQKRRAAHDSSAEPSPRKRRTNETNSNIQDDIMIGLSQSGIRAAEMLRCSLGRKHAFGIIIIDAIVWIWWFDRQGAIQSTGINFIKDLPRFLMLLVCLQRFTLADWGFDKQLDPSVISRHSSRASPDPQPVELEVDGKNGQFRVKFSSDMPTFLHQVFCLKGKFTRVFDVTSDLDNSPPLVAKLYWPNQNRPHEADIVKHAREESDLQDYLPDVFGWDDIDPIGTRRIREELGINANSPRPPRLLRILVSEKLSPVIDRRGNDLVLAWVQCIRCHYRLWERHIRHLDISLGNIMIRHRIIEGEDHYFGVLNDWDLGEDEHLDQQPESRQDLTKTILFTSLDLLESKPTDGRVVQRYSHDLESCLWVLFWVFLAVRDQQIQPITGVQKWQTSDIDVSKSLRKAFVLNPQSYAPHPEWEPQWTMGRRLVRWLRLRVQDEVPDENEPSNPSNGNETSDENETERKGLLSSLLEIVKRTHGAQMPSSPQIQGL</sequence>
<evidence type="ECO:0000256" key="1">
    <source>
        <dbReference type="SAM" id="MobiDB-lite"/>
    </source>
</evidence>
<reference evidence="3 4" key="1">
    <citation type="submission" date="2015-07" db="EMBL/GenBank/DDBJ databases">
        <authorList>
            <person name="Noorani M."/>
        </authorList>
    </citation>
    <scope>NUCLEOTIDE SEQUENCE [LARGE SCALE GENOMIC DNA]</scope>
    <source>
        <strain evidence="3">BBA 69670</strain>
    </source>
</reference>
<feature type="compositionally biased region" description="Polar residues" evidence="1">
    <location>
        <begin position="82"/>
        <end position="106"/>
    </location>
</feature>
<feature type="compositionally biased region" description="Polar residues" evidence="1">
    <location>
        <begin position="327"/>
        <end position="340"/>
    </location>
</feature>
<feature type="domain" description="Fungal-type protein kinase" evidence="2">
    <location>
        <begin position="583"/>
        <end position="709"/>
    </location>
</feature>
<feature type="compositionally biased region" description="Polar residues" evidence="1">
    <location>
        <begin position="302"/>
        <end position="314"/>
    </location>
</feature>
<protein>
    <recommendedName>
        <fullName evidence="2">Fungal-type protein kinase domain-containing protein</fullName>
    </recommendedName>
</protein>
<feature type="domain" description="Fungal-type protein kinase" evidence="2">
    <location>
        <begin position="370"/>
        <end position="543"/>
    </location>
</feature>
<organism evidence="3 4">
    <name type="scientific">Rhizoctonia solani</name>
    <dbReference type="NCBI Taxonomy" id="456999"/>
    <lineage>
        <taxon>Eukaryota</taxon>
        <taxon>Fungi</taxon>
        <taxon>Dikarya</taxon>
        <taxon>Basidiomycota</taxon>
        <taxon>Agaricomycotina</taxon>
        <taxon>Agaricomycetes</taxon>
        <taxon>Cantharellales</taxon>
        <taxon>Ceratobasidiaceae</taxon>
        <taxon>Rhizoctonia</taxon>
    </lineage>
</organism>
<feature type="compositionally biased region" description="Low complexity" evidence="1">
    <location>
        <begin position="9"/>
        <end position="20"/>
    </location>
</feature>
<keyword evidence="4" id="KW-1185">Reference proteome</keyword>
<evidence type="ECO:0000259" key="2">
    <source>
        <dbReference type="Pfam" id="PF17667"/>
    </source>
</evidence>
<dbReference type="PANTHER" id="PTHR38248:SF2">
    <property type="entry name" value="FUNK1 11"/>
    <property type="match status" value="1"/>
</dbReference>
<dbReference type="PANTHER" id="PTHR38248">
    <property type="entry name" value="FUNK1 6"/>
    <property type="match status" value="1"/>
</dbReference>
<feature type="region of interest" description="Disordered" evidence="1">
    <location>
        <begin position="82"/>
        <end position="113"/>
    </location>
</feature>
<feature type="region of interest" description="Disordered" evidence="1">
    <location>
        <begin position="1"/>
        <end position="24"/>
    </location>
</feature>
<dbReference type="EMBL" id="CYGV01001834">
    <property type="protein sequence ID" value="CUA77376.1"/>
    <property type="molecule type" value="Genomic_DNA"/>
</dbReference>
<accession>A0A0K6GFX5</accession>
<proteinExistence type="predicted"/>
<dbReference type="Pfam" id="PF17667">
    <property type="entry name" value="Pkinase_fungal"/>
    <property type="match status" value="2"/>
</dbReference>
<name>A0A0K6GFX5_9AGAM</name>
<evidence type="ECO:0000313" key="3">
    <source>
        <dbReference type="EMBL" id="CUA77376.1"/>
    </source>
</evidence>
<dbReference type="Proteomes" id="UP000044841">
    <property type="component" value="Unassembled WGS sequence"/>
</dbReference>
<dbReference type="InterPro" id="IPR011009">
    <property type="entry name" value="Kinase-like_dom_sf"/>
</dbReference>